<protein>
    <recommendedName>
        <fullName evidence="3">DUF2490 domain-containing protein</fullName>
    </recommendedName>
</protein>
<dbReference type="Pfam" id="PF10677">
    <property type="entry name" value="DUF2490"/>
    <property type="match status" value="1"/>
</dbReference>
<dbReference type="Gene3D" id="2.40.160.40">
    <property type="entry name" value="monomeric porin ompg"/>
    <property type="match status" value="1"/>
</dbReference>
<keyword evidence="1" id="KW-0732">Signal</keyword>
<accession>A0A381R6G7</accession>
<dbReference type="InterPro" id="IPR019619">
    <property type="entry name" value="DUF2490"/>
</dbReference>
<evidence type="ECO:0000256" key="1">
    <source>
        <dbReference type="ARBA" id="ARBA00022729"/>
    </source>
</evidence>
<organism evidence="2">
    <name type="scientific">marine metagenome</name>
    <dbReference type="NCBI Taxonomy" id="408172"/>
    <lineage>
        <taxon>unclassified sequences</taxon>
        <taxon>metagenomes</taxon>
        <taxon>ecological metagenomes</taxon>
    </lineage>
</organism>
<dbReference type="AlphaFoldDB" id="A0A381R6G7"/>
<name>A0A381R6G7_9ZZZZ</name>
<sequence>MKEKYFFVIRKLLLIFFLLFLFVDVKSQTNFENWSVFDIAGKVKNNIELKFEYKNKYSHENSQLRSSHVDFGVSYKINKLTIGGFYREIYERKKESRVSEFRPHLDFSYKFNDNLKLRFRNEYRIKELSDNAFRFRFRSSYSLNIWDNFNPFFQNEIFISKKQLVRDRVSLGINIKINNTPFKIKPSYLLEANRKSSENTVDWSYRHVLLIAFNIRF</sequence>
<dbReference type="InterPro" id="IPR053713">
    <property type="entry name" value="Bact_OM_Channel_sf"/>
</dbReference>
<evidence type="ECO:0000313" key="2">
    <source>
        <dbReference type="EMBL" id="SUZ87150.1"/>
    </source>
</evidence>
<dbReference type="EMBL" id="UINC01001711">
    <property type="protein sequence ID" value="SUZ87150.1"/>
    <property type="molecule type" value="Genomic_DNA"/>
</dbReference>
<evidence type="ECO:0008006" key="3">
    <source>
        <dbReference type="Google" id="ProtNLM"/>
    </source>
</evidence>
<gene>
    <name evidence="2" type="ORF">METZ01_LOCUS40004</name>
</gene>
<proteinExistence type="predicted"/>
<reference evidence="2" key="1">
    <citation type="submission" date="2018-05" db="EMBL/GenBank/DDBJ databases">
        <authorList>
            <person name="Lanie J.A."/>
            <person name="Ng W.-L."/>
            <person name="Kazmierczak K.M."/>
            <person name="Andrzejewski T.M."/>
            <person name="Davidsen T.M."/>
            <person name="Wayne K.J."/>
            <person name="Tettelin H."/>
            <person name="Glass J.I."/>
            <person name="Rusch D."/>
            <person name="Podicherti R."/>
            <person name="Tsui H.-C.T."/>
            <person name="Winkler M.E."/>
        </authorList>
    </citation>
    <scope>NUCLEOTIDE SEQUENCE</scope>
</reference>